<name>B0DB79_LACBS</name>
<keyword evidence="1" id="KW-0812">Transmembrane</keyword>
<dbReference type="RefSeq" id="XP_001881220.1">
    <property type="nucleotide sequence ID" value="XM_001881185.1"/>
</dbReference>
<keyword evidence="1" id="KW-0472">Membrane</keyword>
<evidence type="ECO:0000256" key="1">
    <source>
        <dbReference type="SAM" id="Phobius"/>
    </source>
</evidence>
<dbReference type="AlphaFoldDB" id="B0DB79"/>
<dbReference type="Proteomes" id="UP000001194">
    <property type="component" value="Unassembled WGS sequence"/>
</dbReference>
<dbReference type="EMBL" id="DS547102">
    <property type="protein sequence ID" value="EDR08150.1"/>
    <property type="molecule type" value="Genomic_DNA"/>
</dbReference>
<feature type="transmembrane region" description="Helical" evidence="1">
    <location>
        <begin position="32"/>
        <end position="58"/>
    </location>
</feature>
<evidence type="ECO:0000313" key="3">
    <source>
        <dbReference type="Proteomes" id="UP000001194"/>
    </source>
</evidence>
<sequence>MFFSGLELAFLHFTLHTSKDTYSCLSFSVETVAAAAAAVCELACFLMCTLLVTLACLVSDYDRMQRRNVSWPRF</sequence>
<dbReference type="KEGG" id="lbc:LACBIDRAFT_297451"/>
<dbReference type="HOGENOM" id="CLU_2688235_0_0_1"/>
<proteinExistence type="predicted"/>
<keyword evidence="1" id="KW-1133">Transmembrane helix</keyword>
<accession>B0DB79</accession>
<dbReference type="GeneID" id="6076688"/>
<gene>
    <name evidence="2" type="ORF">LACBIDRAFT_297451</name>
</gene>
<protein>
    <submittedName>
        <fullName evidence="2">Predicted protein</fullName>
    </submittedName>
</protein>
<dbReference type="InParanoid" id="B0DB79"/>
<evidence type="ECO:0000313" key="2">
    <source>
        <dbReference type="EMBL" id="EDR08150.1"/>
    </source>
</evidence>
<keyword evidence="3" id="KW-1185">Reference proteome</keyword>
<reference evidence="2 3" key="1">
    <citation type="journal article" date="2008" name="Nature">
        <title>The genome of Laccaria bicolor provides insights into mycorrhizal symbiosis.</title>
        <authorList>
            <person name="Martin F."/>
            <person name="Aerts A."/>
            <person name="Ahren D."/>
            <person name="Brun A."/>
            <person name="Danchin E.G.J."/>
            <person name="Duchaussoy F."/>
            <person name="Gibon J."/>
            <person name="Kohler A."/>
            <person name="Lindquist E."/>
            <person name="Pereda V."/>
            <person name="Salamov A."/>
            <person name="Shapiro H.J."/>
            <person name="Wuyts J."/>
            <person name="Blaudez D."/>
            <person name="Buee M."/>
            <person name="Brokstein P."/>
            <person name="Canbaeck B."/>
            <person name="Cohen D."/>
            <person name="Courty P.E."/>
            <person name="Coutinho P.M."/>
            <person name="Delaruelle C."/>
            <person name="Detter J.C."/>
            <person name="Deveau A."/>
            <person name="DiFazio S."/>
            <person name="Duplessis S."/>
            <person name="Fraissinet-Tachet L."/>
            <person name="Lucic E."/>
            <person name="Frey-Klett P."/>
            <person name="Fourrey C."/>
            <person name="Feussner I."/>
            <person name="Gay G."/>
            <person name="Grimwood J."/>
            <person name="Hoegger P.J."/>
            <person name="Jain P."/>
            <person name="Kilaru S."/>
            <person name="Labbe J."/>
            <person name="Lin Y.C."/>
            <person name="Legue V."/>
            <person name="Le Tacon F."/>
            <person name="Marmeisse R."/>
            <person name="Melayah D."/>
            <person name="Montanini B."/>
            <person name="Muratet M."/>
            <person name="Nehls U."/>
            <person name="Niculita-Hirzel H."/>
            <person name="Oudot-Le Secq M.P."/>
            <person name="Peter M."/>
            <person name="Quesneville H."/>
            <person name="Rajashekar B."/>
            <person name="Reich M."/>
            <person name="Rouhier N."/>
            <person name="Schmutz J."/>
            <person name="Yin T."/>
            <person name="Chalot M."/>
            <person name="Henrissat B."/>
            <person name="Kuees U."/>
            <person name="Lucas S."/>
            <person name="Van de Peer Y."/>
            <person name="Podila G.K."/>
            <person name="Polle A."/>
            <person name="Pukkila P.J."/>
            <person name="Richardson P.M."/>
            <person name="Rouze P."/>
            <person name="Sanders I.R."/>
            <person name="Stajich J.E."/>
            <person name="Tunlid A."/>
            <person name="Tuskan G."/>
            <person name="Grigoriev I.V."/>
        </authorList>
    </citation>
    <scope>NUCLEOTIDE SEQUENCE [LARGE SCALE GENOMIC DNA]</scope>
    <source>
        <strain evidence="3">S238N-H82 / ATCC MYA-4686</strain>
    </source>
</reference>
<organism evidence="3">
    <name type="scientific">Laccaria bicolor (strain S238N-H82 / ATCC MYA-4686)</name>
    <name type="common">Bicoloured deceiver</name>
    <name type="synonym">Laccaria laccata var. bicolor</name>
    <dbReference type="NCBI Taxonomy" id="486041"/>
    <lineage>
        <taxon>Eukaryota</taxon>
        <taxon>Fungi</taxon>
        <taxon>Dikarya</taxon>
        <taxon>Basidiomycota</taxon>
        <taxon>Agaricomycotina</taxon>
        <taxon>Agaricomycetes</taxon>
        <taxon>Agaricomycetidae</taxon>
        <taxon>Agaricales</taxon>
        <taxon>Agaricineae</taxon>
        <taxon>Hydnangiaceae</taxon>
        <taxon>Laccaria</taxon>
    </lineage>
</organism>